<reference evidence="1" key="1">
    <citation type="submission" date="2018-05" db="EMBL/GenBank/DDBJ databases">
        <authorList>
            <person name="Lanie J.A."/>
            <person name="Ng W.-L."/>
            <person name="Kazmierczak K.M."/>
            <person name="Andrzejewski T.M."/>
            <person name="Davidsen T.M."/>
            <person name="Wayne K.J."/>
            <person name="Tettelin H."/>
            <person name="Glass J.I."/>
            <person name="Rusch D."/>
            <person name="Podicherti R."/>
            <person name="Tsui H.-C.T."/>
            <person name="Winkler M.E."/>
        </authorList>
    </citation>
    <scope>NUCLEOTIDE SEQUENCE</scope>
</reference>
<dbReference type="PANTHER" id="PTHR30001">
    <property type="entry name" value="RIBONUCLEASE"/>
    <property type="match status" value="1"/>
</dbReference>
<sequence>VEAIEDTPSLELDEKTLRRRRGRERRGKPIGRYLMCVSVGDGVTQLAILEGRALIEHYVSRPADDANEIHGNVYQARVQNVLPGMEAAFVDIGTPKNAVLYRGDVQFDADDVEGEKRPRIEQALKA</sequence>
<dbReference type="InterPro" id="IPR012340">
    <property type="entry name" value="NA-bd_OB-fold"/>
</dbReference>
<evidence type="ECO:0008006" key="2">
    <source>
        <dbReference type="Google" id="ProtNLM"/>
    </source>
</evidence>
<protein>
    <recommendedName>
        <fullName evidence="2">S1 motif domain-containing protein</fullName>
    </recommendedName>
</protein>
<feature type="non-terminal residue" evidence="1">
    <location>
        <position position="1"/>
    </location>
</feature>
<proteinExistence type="predicted"/>
<organism evidence="1">
    <name type="scientific">marine metagenome</name>
    <dbReference type="NCBI Taxonomy" id="408172"/>
    <lineage>
        <taxon>unclassified sequences</taxon>
        <taxon>metagenomes</taxon>
        <taxon>ecological metagenomes</taxon>
    </lineage>
</organism>
<dbReference type="AlphaFoldDB" id="A0A382J9F5"/>
<accession>A0A382J9F5</accession>
<dbReference type="GO" id="GO:0003723">
    <property type="term" value="F:RNA binding"/>
    <property type="evidence" value="ECO:0007669"/>
    <property type="project" value="InterPro"/>
</dbReference>
<dbReference type="GO" id="GO:0005737">
    <property type="term" value="C:cytoplasm"/>
    <property type="evidence" value="ECO:0007669"/>
    <property type="project" value="TreeGrafter"/>
</dbReference>
<dbReference type="InterPro" id="IPR004659">
    <property type="entry name" value="RNase_E/G"/>
</dbReference>
<gene>
    <name evidence="1" type="ORF">METZ01_LOCUS261103</name>
</gene>
<dbReference type="EMBL" id="UINC01072533">
    <property type="protein sequence ID" value="SVC08249.1"/>
    <property type="molecule type" value="Genomic_DNA"/>
</dbReference>
<dbReference type="SUPFAM" id="SSF50249">
    <property type="entry name" value="Nucleic acid-binding proteins"/>
    <property type="match status" value="1"/>
</dbReference>
<dbReference type="GO" id="GO:0004540">
    <property type="term" value="F:RNA nuclease activity"/>
    <property type="evidence" value="ECO:0007669"/>
    <property type="project" value="InterPro"/>
</dbReference>
<dbReference type="Gene3D" id="2.40.50.140">
    <property type="entry name" value="Nucleic acid-binding proteins"/>
    <property type="match status" value="1"/>
</dbReference>
<dbReference type="GO" id="GO:0006364">
    <property type="term" value="P:rRNA processing"/>
    <property type="evidence" value="ECO:0007669"/>
    <property type="project" value="TreeGrafter"/>
</dbReference>
<feature type="non-terminal residue" evidence="1">
    <location>
        <position position="126"/>
    </location>
</feature>
<name>A0A382J9F5_9ZZZZ</name>
<dbReference type="PANTHER" id="PTHR30001:SF0">
    <property type="entry name" value="RIBONUCLEASE G"/>
    <property type="match status" value="1"/>
</dbReference>
<evidence type="ECO:0000313" key="1">
    <source>
        <dbReference type="EMBL" id="SVC08249.1"/>
    </source>
</evidence>